<dbReference type="Proteomes" id="UP000239735">
    <property type="component" value="Unassembled WGS sequence"/>
</dbReference>
<accession>A0A2N9LMJ0</accession>
<organism evidence="1 2">
    <name type="scientific">Candidatus Sulfuritelmatomonas gaucii</name>
    <dbReference type="NCBI Taxonomy" id="2043161"/>
    <lineage>
        <taxon>Bacteria</taxon>
        <taxon>Pseudomonadati</taxon>
        <taxon>Acidobacteriota</taxon>
        <taxon>Terriglobia</taxon>
        <taxon>Terriglobales</taxon>
        <taxon>Acidobacteriaceae</taxon>
        <taxon>Candidatus Sulfuritelmatomonas</taxon>
    </lineage>
</organism>
<dbReference type="AlphaFoldDB" id="A0A2N9LMJ0"/>
<evidence type="ECO:0000313" key="2">
    <source>
        <dbReference type="Proteomes" id="UP000239735"/>
    </source>
</evidence>
<evidence type="ECO:0000313" key="1">
    <source>
        <dbReference type="EMBL" id="SPE24466.1"/>
    </source>
</evidence>
<proteinExistence type="predicted"/>
<reference evidence="2" key="1">
    <citation type="submission" date="2018-02" db="EMBL/GenBank/DDBJ databases">
        <authorList>
            <person name="Hausmann B."/>
        </authorList>
    </citation>
    <scope>NUCLEOTIDE SEQUENCE [LARGE SCALE GENOMIC DNA]</scope>
    <source>
        <strain evidence="2">Peat soil MAG SbA5</strain>
    </source>
</reference>
<sequence length="31" mass="3628">MPAILADPETGFQPFEALFRLGNENLYHYSW</sequence>
<gene>
    <name evidence="1" type="ORF">SBA5_450086</name>
</gene>
<name>A0A2N9LMJ0_9BACT</name>
<dbReference type="EMBL" id="OKRB01000103">
    <property type="protein sequence ID" value="SPE24466.1"/>
    <property type="molecule type" value="Genomic_DNA"/>
</dbReference>
<protein>
    <submittedName>
        <fullName evidence="1">Uncharacterized protein</fullName>
    </submittedName>
</protein>